<keyword evidence="1" id="KW-0812">Transmembrane</keyword>
<gene>
    <name evidence="2" type="ORF">DCF19_06680</name>
</gene>
<organism evidence="2 3">
    <name type="scientific">Pseudanabaena frigida</name>
    <dbReference type="NCBI Taxonomy" id="945775"/>
    <lineage>
        <taxon>Bacteria</taxon>
        <taxon>Bacillati</taxon>
        <taxon>Cyanobacteriota</taxon>
        <taxon>Cyanophyceae</taxon>
        <taxon>Pseudanabaenales</taxon>
        <taxon>Pseudanabaenaceae</taxon>
        <taxon>Pseudanabaena</taxon>
    </lineage>
</organism>
<dbReference type="EMBL" id="QBML01000006">
    <property type="protein sequence ID" value="PZO42713.1"/>
    <property type="molecule type" value="Genomic_DNA"/>
</dbReference>
<reference evidence="2 3" key="1">
    <citation type="submission" date="2018-04" db="EMBL/GenBank/DDBJ databases">
        <authorList>
            <person name="Go L.Y."/>
            <person name="Mitchell J.A."/>
        </authorList>
    </citation>
    <scope>NUCLEOTIDE SEQUENCE [LARGE SCALE GENOMIC DNA]</scope>
    <source>
        <strain evidence="2">ULC066bin1</strain>
    </source>
</reference>
<feature type="transmembrane region" description="Helical" evidence="1">
    <location>
        <begin position="40"/>
        <end position="61"/>
    </location>
</feature>
<evidence type="ECO:0000313" key="2">
    <source>
        <dbReference type="EMBL" id="PZO42713.1"/>
    </source>
</evidence>
<reference evidence="2 3" key="2">
    <citation type="submission" date="2018-06" db="EMBL/GenBank/DDBJ databases">
        <title>Metagenomic assembly of (sub)arctic Cyanobacteria and their associated microbiome from non-axenic cultures.</title>
        <authorList>
            <person name="Baurain D."/>
        </authorList>
    </citation>
    <scope>NUCLEOTIDE SEQUENCE [LARGE SCALE GENOMIC DNA]</scope>
    <source>
        <strain evidence="2">ULC066bin1</strain>
    </source>
</reference>
<dbReference type="PROSITE" id="PS51257">
    <property type="entry name" value="PROKAR_LIPOPROTEIN"/>
    <property type="match status" value="1"/>
</dbReference>
<sequence length="64" mass="7034">MRLIFTSSFNKFQPINATQAWSLFLTGCKKDDSLGKNPMIGKYVTVAILGAIIAQMLEAILRAS</sequence>
<accession>A0A2W4WC98</accession>
<dbReference type="Proteomes" id="UP000249467">
    <property type="component" value="Unassembled WGS sequence"/>
</dbReference>
<evidence type="ECO:0000256" key="1">
    <source>
        <dbReference type="SAM" id="Phobius"/>
    </source>
</evidence>
<protein>
    <submittedName>
        <fullName evidence="2">Uncharacterized protein</fullName>
    </submittedName>
</protein>
<proteinExistence type="predicted"/>
<comment type="caution">
    <text evidence="2">The sequence shown here is derived from an EMBL/GenBank/DDBJ whole genome shotgun (WGS) entry which is preliminary data.</text>
</comment>
<keyword evidence="1" id="KW-0472">Membrane</keyword>
<dbReference type="AlphaFoldDB" id="A0A2W4WC98"/>
<evidence type="ECO:0000313" key="3">
    <source>
        <dbReference type="Proteomes" id="UP000249467"/>
    </source>
</evidence>
<keyword evidence="1" id="KW-1133">Transmembrane helix</keyword>
<name>A0A2W4WC98_9CYAN</name>